<keyword evidence="2" id="KW-0472">Membrane</keyword>
<gene>
    <name evidence="3" type="ORF">J2S43_004313</name>
</gene>
<dbReference type="EMBL" id="JAUSRA010000001">
    <property type="protein sequence ID" value="MDP9795801.1"/>
    <property type="molecule type" value="Genomic_DNA"/>
</dbReference>
<organism evidence="3 4">
    <name type="scientific">Catenuloplanes nepalensis</name>
    <dbReference type="NCBI Taxonomy" id="587533"/>
    <lineage>
        <taxon>Bacteria</taxon>
        <taxon>Bacillati</taxon>
        <taxon>Actinomycetota</taxon>
        <taxon>Actinomycetes</taxon>
        <taxon>Micromonosporales</taxon>
        <taxon>Micromonosporaceae</taxon>
        <taxon>Catenuloplanes</taxon>
    </lineage>
</organism>
<protein>
    <submittedName>
        <fullName evidence="3">Uncharacterized protein</fullName>
    </submittedName>
</protein>
<evidence type="ECO:0000313" key="4">
    <source>
        <dbReference type="Proteomes" id="UP001240984"/>
    </source>
</evidence>
<keyword evidence="2" id="KW-1133">Transmembrane helix</keyword>
<feature type="region of interest" description="Disordered" evidence="1">
    <location>
        <begin position="62"/>
        <end position="154"/>
    </location>
</feature>
<feature type="compositionally biased region" description="Low complexity" evidence="1">
    <location>
        <begin position="95"/>
        <end position="104"/>
    </location>
</feature>
<evidence type="ECO:0000256" key="2">
    <source>
        <dbReference type="SAM" id="Phobius"/>
    </source>
</evidence>
<reference evidence="3 4" key="1">
    <citation type="submission" date="2023-07" db="EMBL/GenBank/DDBJ databases">
        <title>Sequencing the genomes of 1000 actinobacteria strains.</title>
        <authorList>
            <person name="Klenk H.-P."/>
        </authorList>
    </citation>
    <scope>NUCLEOTIDE SEQUENCE [LARGE SCALE GENOMIC DNA]</scope>
    <source>
        <strain evidence="3 4">DSM 44710</strain>
    </source>
</reference>
<sequence length="154" mass="14880">MSTDLEHRLRAAFATRAGLITPAALRPPAPPTLAPARPRARLIGIAALTAATALAITAIAPRLGTGPDPQHPATVPAPSTSPATPGPSTPPSSPPTGTSTTLPPTAQPTDLPQSAPGPGDTPDAAVSAGSDPDASAPPSAPPPDSSAPPTTTAG</sequence>
<evidence type="ECO:0000313" key="3">
    <source>
        <dbReference type="EMBL" id="MDP9795801.1"/>
    </source>
</evidence>
<dbReference type="RefSeq" id="WP_306831891.1">
    <property type="nucleotide sequence ID" value="NZ_JAUSRA010000001.1"/>
</dbReference>
<proteinExistence type="predicted"/>
<name>A0ABT9MXP7_9ACTN</name>
<feature type="compositionally biased region" description="Low complexity" evidence="1">
    <location>
        <begin position="122"/>
        <end position="137"/>
    </location>
</feature>
<feature type="compositionally biased region" description="Low complexity" evidence="1">
    <location>
        <begin position="72"/>
        <end position="83"/>
    </location>
</feature>
<feature type="transmembrane region" description="Helical" evidence="2">
    <location>
        <begin position="42"/>
        <end position="60"/>
    </location>
</feature>
<keyword evidence="4" id="KW-1185">Reference proteome</keyword>
<evidence type="ECO:0000256" key="1">
    <source>
        <dbReference type="SAM" id="MobiDB-lite"/>
    </source>
</evidence>
<comment type="caution">
    <text evidence="3">The sequence shown here is derived from an EMBL/GenBank/DDBJ whole genome shotgun (WGS) entry which is preliminary data.</text>
</comment>
<feature type="compositionally biased region" description="Pro residues" evidence="1">
    <location>
        <begin position="84"/>
        <end position="94"/>
    </location>
</feature>
<keyword evidence="2" id="KW-0812">Transmembrane</keyword>
<accession>A0ABT9MXP7</accession>
<dbReference type="Proteomes" id="UP001240984">
    <property type="component" value="Unassembled WGS sequence"/>
</dbReference>